<evidence type="ECO:0000313" key="2">
    <source>
        <dbReference type="Proteomes" id="UP000324133"/>
    </source>
</evidence>
<reference evidence="1 2" key="1">
    <citation type="submission" date="2019-07" db="EMBL/GenBank/DDBJ databases">
        <title>Rufibacter sp. nov., isolated from lake sediment.</title>
        <authorList>
            <person name="Qu J.-H."/>
        </authorList>
    </citation>
    <scope>NUCLEOTIDE SEQUENCE [LARGE SCALE GENOMIC DNA]</scope>
    <source>
        <strain evidence="1 2">NBS58-1</strain>
    </source>
</reference>
<dbReference type="PANTHER" id="PTHR30348:SF4">
    <property type="entry name" value="DUF72 DOMAIN-CONTAINING PROTEIN"/>
    <property type="match status" value="1"/>
</dbReference>
<dbReference type="Pfam" id="PF01904">
    <property type="entry name" value="DUF72"/>
    <property type="match status" value="1"/>
</dbReference>
<name>A0A5B6TJD8_9BACT</name>
<keyword evidence="2" id="KW-1185">Reference proteome</keyword>
<dbReference type="OrthoDB" id="9780310at2"/>
<accession>A0A5B6TJD8</accession>
<dbReference type="AlphaFoldDB" id="A0A5B6TJD8"/>
<dbReference type="InterPro" id="IPR002763">
    <property type="entry name" value="DUF72"/>
</dbReference>
<organism evidence="1 2">
    <name type="scientific">Rufibacter hautae</name>
    <dbReference type="NCBI Taxonomy" id="2595005"/>
    <lineage>
        <taxon>Bacteria</taxon>
        <taxon>Pseudomonadati</taxon>
        <taxon>Bacteroidota</taxon>
        <taxon>Cytophagia</taxon>
        <taxon>Cytophagales</taxon>
        <taxon>Hymenobacteraceae</taxon>
        <taxon>Rufibacter</taxon>
    </lineage>
</organism>
<dbReference type="Proteomes" id="UP000324133">
    <property type="component" value="Unassembled WGS sequence"/>
</dbReference>
<comment type="caution">
    <text evidence="1">The sequence shown here is derived from an EMBL/GenBank/DDBJ whole genome shotgun (WGS) entry which is preliminary data.</text>
</comment>
<proteinExistence type="predicted"/>
<dbReference type="PANTHER" id="PTHR30348">
    <property type="entry name" value="UNCHARACTERIZED PROTEIN YECE"/>
    <property type="match status" value="1"/>
</dbReference>
<dbReference type="EMBL" id="VKKY01000001">
    <property type="protein sequence ID" value="KAA3439489.1"/>
    <property type="molecule type" value="Genomic_DNA"/>
</dbReference>
<dbReference type="Gene3D" id="3.20.20.410">
    <property type="entry name" value="Protein of unknown function UPF0759"/>
    <property type="match status" value="1"/>
</dbReference>
<gene>
    <name evidence="1" type="ORF">FOA19_02030</name>
</gene>
<evidence type="ECO:0000313" key="1">
    <source>
        <dbReference type="EMBL" id="KAA3439489.1"/>
    </source>
</evidence>
<dbReference type="SUPFAM" id="SSF117396">
    <property type="entry name" value="TM1631-like"/>
    <property type="match status" value="1"/>
</dbReference>
<dbReference type="InterPro" id="IPR036520">
    <property type="entry name" value="UPF0759_sf"/>
</dbReference>
<sequence>MQEKGTMYIGTSGWHYNHWKGNFYPAGVTAKQFTEYYLRFFQTVEINNSFYRLPSPETFAAWRNSVPPDFLFSVKASRFITHMKKLKDSQQSLSQFLGNAQALEEKLGPILFQLPPAWKLNLERFQDFLKALPPYHRYTFEFRDQTWYHPEVNSLLQQYNCAFCIYDLAGHLSPREVTADFVYVRLHGPEGKYNGSYAESALQSWASHCRTWAAEGKDVFVYFDNDINGHAPVNALRLQELVRA</sequence>
<dbReference type="RefSeq" id="WP_149089132.1">
    <property type="nucleotide sequence ID" value="NZ_VKKY01000001.1"/>
</dbReference>
<protein>
    <submittedName>
        <fullName evidence="1">DUF72 domain-containing protein</fullName>
    </submittedName>
</protein>